<evidence type="ECO:0000313" key="5">
    <source>
        <dbReference type="EMBL" id="TNU74049.1"/>
    </source>
</evidence>
<keyword evidence="6" id="KW-1185">Reference proteome</keyword>
<evidence type="ECO:0000256" key="2">
    <source>
        <dbReference type="ARBA" id="ARBA00023125"/>
    </source>
</evidence>
<feature type="domain" description="HTH lacI-type" evidence="4">
    <location>
        <begin position="5"/>
        <end position="59"/>
    </location>
</feature>
<sequence length="333" mass="34933">MQSRVTIVDVAREAGVSVATVSKVLNGKDGVAGATAVRVQGVIETLGYESSIVARSLRSSRTNVVGILVPEFEPFSAEVLKGVARGIGETQYELLAYAGAGARLHEGWERRSLSRLSGTLIDGAVLVTPTVTEVATTIPVVAIDPHTGTSRLPSVVSDNDDGGYQAARHLLDLGHTRIAFISGRPDLESSRGREAGYRRAMTEAGLAVDPALVVAGDYQREGARRATAALLDLAEPPTAVFAANDLSALATIEEATQRGVDVPGGLSVVGFDDVPEAARSVPGLTTVRQQMSEMGAVAAAMLLDLLRRSEPVNPHVRLGTELVVRASTAVPRR</sequence>
<keyword evidence="3" id="KW-0804">Transcription</keyword>
<dbReference type="PRINTS" id="PR00036">
    <property type="entry name" value="HTHLACI"/>
</dbReference>
<accession>A0A5C5BDF1</accession>
<dbReference type="PANTHER" id="PTHR30146">
    <property type="entry name" value="LACI-RELATED TRANSCRIPTIONAL REPRESSOR"/>
    <property type="match status" value="1"/>
</dbReference>
<dbReference type="PROSITE" id="PS00356">
    <property type="entry name" value="HTH_LACI_1"/>
    <property type="match status" value="1"/>
</dbReference>
<dbReference type="InterPro" id="IPR010982">
    <property type="entry name" value="Lambda_DNA-bd_dom_sf"/>
</dbReference>
<evidence type="ECO:0000313" key="6">
    <source>
        <dbReference type="Proteomes" id="UP000313849"/>
    </source>
</evidence>
<dbReference type="AlphaFoldDB" id="A0A5C5BDF1"/>
<reference evidence="5 6" key="1">
    <citation type="submission" date="2019-06" db="EMBL/GenBank/DDBJ databases">
        <title>Draft genome sequence of Miniimonas arenae KCTC 19750T isolated from sea sand.</title>
        <authorList>
            <person name="Park S.-J."/>
        </authorList>
    </citation>
    <scope>NUCLEOTIDE SEQUENCE [LARGE SCALE GENOMIC DNA]</scope>
    <source>
        <strain evidence="5 6">KCTC 19750</strain>
    </source>
</reference>
<dbReference type="CDD" id="cd06267">
    <property type="entry name" value="PBP1_LacI_sugar_binding-like"/>
    <property type="match status" value="1"/>
</dbReference>
<dbReference type="SUPFAM" id="SSF53822">
    <property type="entry name" value="Periplasmic binding protein-like I"/>
    <property type="match status" value="1"/>
</dbReference>
<dbReference type="GO" id="GO:0003700">
    <property type="term" value="F:DNA-binding transcription factor activity"/>
    <property type="evidence" value="ECO:0007669"/>
    <property type="project" value="TreeGrafter"/>
</dbReference>
<dbReference type="CDD" id="cd01392">
    <property type="entry name" value="HTH_LacI"/>
    <property type="match status" value="1"/>
</dbReference>
<comment type="caution">
    <text evidence="5">The sequence shown here is derived from an EMBL/GenBank/DDBJ whole genome shotgun (WGS) entry which is preliminary data.</text>
</comment>
<dbReference type="PANTHER" id="PTHR30146:SF153">
    <property type="entry name" value="LACTOSE OPERON REPRESSOR"/>
    <property type="match status" value="1"/>
</dbReference>
<dbReference type="SUPFAM" id="SSF47413">
    <property type="entry name" value="lambda repressor-like DNA-binding domains"/>
    <property type="match status" value="1"/>
</dbReference>
<organism evidence="5 6">
    <name type="scientific">Miniimonas arenae</name>
    <dbReference type="NCBI Taxonomy" id="676201"/>
    <lineage>
        <taxon>Bacteria</taxon>
        <taxon>Bacillati</taxon>
        <taxon>Actinomycetota</taxon>
        <taxon>Actinomycetes</taxon>
        <taxon>Micrococcales</taxon>
        <taxon>Beutenbergiaceae</taxon>
        <taxon>Miniimonas</taxon>
    </lineage>
</organism>
<proteinExistence type="predicted"/>
<evidence type="ECO:0000256" key="3">
    <source>
        <dbReference type="ARBA" id="ARBA00023163"/>
    </source>
</evidence>
<dbReference type="InterPro" id="IPR046335">
    <property type="entry name" value="LacI/GalR-like_sensor"/>
</dbReference>
<dbReference type="Proteomes" id="UP000313849">
    <property type="component" value="Unassembled WGS sequence"/>
</dbReference>
<keyword evidence="1" id="KW-0805">Transcription regulation</keyword>
<dbReference type="Gene3D" id="1.10.260.40">
    <property type="entry name" value="lambda repressor-like DNA-binding domains"/>
    <property type="match status" value="1"/>
</dbReference>
<evidence type="ECO:0000259" key="4">
    <source>
        <dbReference type="PROSITE" id="PS50932"/>
    </source>
</evidence>
<dbReference type="InterPro" id="IPR000843">
    <property type="entry name" value="HTH_LacI"/>
</dbReference>
<keyword evidence="2" id="KW-0238">DNA-binding</keyword>
<dbReference type="SMART" id="SM00354">
    <property type="entry name" value="HTH_LACI"/>
    <property type="match status" value="1"/>
</dbReference>
<evidence type="ECO:0000256" key="1">
    <source>
        <dbReference type="ARBA" id="ARBA00023015"/>
    </source>
</evidence>
<dbReference type="Pfam" id="PF00356">
    <property type="entry name" value="LacI"/>
    <property type="match status" value="1"/>
</dbReference>
<protein>
    <submittedName>
        <fullName evidence="5">LacI family transcriptional regulator</fullName>
    </submittedName>
</protein>
<dbReference type="Gene3D" id="3.40.50.2300">
    <property type="match status" value="2"/>
</dbReference>
<dbReference type="EMBL" id="VENP01000026">
    <property type="protein sequence ID" value="TNU74049.1"/>
    <property type="molecule type" value="Genomic_DNA"/>
</dbReference>
<name>A0A5C5BDF1_9MICO</name>
<dbReference type="InterPro" id="IPR028082">
    <property type="entry name" value="Peripla_BP_I"/>
</dbReference>
<gene>
    <name evidence="5" type="ORF">FH969_08255</name>
</gene>
<dbReference type="RefSeq" id="WP_108718202.1">
    <property type="nucleotide sequence ID" value="NZ_VENP01000026.1"/>
</dbReference>
<dbReference type="PROSITE" id="PS50932">
    <property type="entry name" value="HTH_LACI_2"/>
    <property type="match status" value="1"/>
</dbReference>
<dbReference type="Pfam" id="PF13377">
    <property type="entry name" value="Peripla_BP_3"/>
    <property type="match status" value="1"/>
</dbReference>
<dbReference type="OrthoDB" id="3227375at2"/>
<dbReference type="GO" id="GO:0000976">
    <property type="term" value="F:transcription cis-regulatory region binding"/>
    <property type="evidence" value="ECO:0007669"/>
    <property type="project" value="TreeGrafter"/>
</dbReference>